<evidence type="ECO:0000313" key="1">
    <source>
        <dbReference type="EMBL" id="MBD8893921.1"/>
    </source>
</evidence>
<organism evidence="1 2">
    <name type="scientific">Roseibium litorale</name>
    <dbReference type="NCBI Taxonomy" id="2803841"/>
    <lineage>
        <taxon>Bacteria</taxon>
        <taxon>Pseudomonadati</taxon>
        <taxon>Pseudomonadota</taxon>
        <taxon>Alphaproteobacteria</taxon>
        <taxon>Hyphomicrobiales</taxon>
        <taxon>Stappiaceae</taxon>
        <taxon>Roseibium</taxon>
    </lineage>
</organism>
<gene>
    <name evidence="1" type="ORF">IG616_20430</name>
</gene>
<evidence type="ECO:0000313" key="2">
    <source>
        <dbReference type="Proteomes" id="UP000632063"/>
    </source>
</evidence>
<reference evidence="2" key="1">
    <citation type="submission" date="2020-09" db="EMBL/GenBank/DDBJ databases">
        <title>The genome sequence of strain Labrenzia suaedae 4C16A.</title>
        <authorList>
            <person name="Liu Y."/>
        </authorList>
    </citation>
    <scope>NUCLEOTIDE SEQUENCE [LARGE SCALE GENOMIC DNA]</scope>
    <source>
        <strain evidence="2">4C16A</strain>
    </source>
</reference>
<sequence>MTYRPRLESMESIHTAIDGYQHVPANVLVQYLIDHYTVDLDLLVDYLDGLSATDEPHRIAA</sequence>
<reference evidence="1 2" key="2">
    <citation type="journal article" date="2021" name="Int. J. Syst. Evol. Microbiol.">
        <title>Roseibium litorale sp. nov., isolated from a tidal flat sediment and proposal for the reclassification of Labrenzia polysiphoniae as Roseibium polysiphoniae comb. nov.</title>
        <authorList>
            <person name="Liu Y."/>
            <person name="Pei T."/>
            <person name="Du J."/>
            <person name="Chao M."/>
            <person name="Deng M.R."/>
            <person name="Zhu H."/>
        </authorList>
    </citation>
    <scope>NUCLEOTIDE SEQUENCE [LARGE SCALE GENOMIC DNA]</scope>
    <source>
        <strain evidence="1 2">4C16A</strain>
    </source>
</reference>
<dbReference type="EMBL" id="JACYXI010000017">
    <property type="protein sequence ID" value="MBD8893921.1"/>
    <property type="molecule type" value="Genomic_DNA"/>
</dbReference>
<comment type="caution">
    <text evidence="1">The sequence shown here is derived from an EMBL/GenBank/DDBJ whole genome shotgun (WGS) entry which is preliminary data.</text>
</comment>
<dbReference type="Proteomes" id="UP000632063">
    <property type="component" value="Unassembled WGS sequence"/>
</dbReference>
<dbReference type="RefSeq" id="WP_192150359.1">
    <property type="nucleotide sequence ID" value="NZ_JACYXI010000017.1"/>
</dbReference>
<keyword evidence="2" id="KW-1185">Reference proteome</keyword>
<proteinExistence type="predicted"/>
<accession>A0ABR9CUI6</accession>
<protein>
    <submittedName>
        <fullName evidence="1">Uncharacterized protein</fullName>
    </submittedName>
</protein>
<name>A0ABR9CUI6_9HYPH</name>